<feature type="domain" description="Rhodanese" evidence="1">
    <location>
        <begin position="26"/>
        <end position="116"/>
    </location>
</feature>
<keyword evidence="3" id="KW-1185">Reference proteome</keyword>
<dbReference type="NCBIfam" id="NF006444">
    <property type="entry name" value="PRK08762.1"/>
    <property type="match status" value="1"/>
</dbReference>
<dbReference type="Proteomes" id="UP001259982">
    <property type="component" value="Unassembled WGS sequence"/>
</dbReference>
<dbReference type="NCBIfam" id="NF004281">
    <property type="entry name" value="PRK05690.1"/>
    <property type="match status" value="1"/>
</dbReference>
<accession>A0ABU3B5I1</accession>
<dbReference type="Gene3D" id="3.40.50.720">
    <property type="entry name" value="NAD(P)-binding Rossmann-like Domain"/>
    <property type="match status" value="1"/>
</dbReference>
<dbReference type="CDD" id="cd00158">
    <property type="entry name" value="RHOD"/>
    <property type="match status" value="1"/>
</dbReference>
<name>A0ABU3B5I1_9GAMM</name>
<dbReference type="InterPro" id="IPR000594">
    <property type="entry name" value="ThiF_NAD_FAD-bd"/>
</dbReference>
<keyword evidence="2" id="KW-0808">Transferase</keyword>
<dbReference type="Pfam" id="PF00581">
    <property type="entry name" value="Rhodanese"/>
    <property type="match status" value="1"/>
</dbReference>
<dbReference type="GO" id="GO:0016779">
    <property type="term" value="F:nucleotidyltransferase activity"/>
    <property type="evidence" value="ECO:0007669"/>
    <property type="project" value="UniProtKB-KW"/>
</dbReference>
<reference evidence="2 3" key="1">
    <citation type="submission" date="2023-09" db="EMBL/GenBank/DDBJ databases">
        <authorList>
            <person name="Rey-Velasco X."/>
        </authorList>
    </citation>
    <scope>NUCLEOTIDE SEQUENCE [LARGE SCALE GENOMIC DNA]</scope>
    <source>
        <strain evidence="2 3">P385</strain>
    </source>
</reference>
<organism evidence="2 3">
    <name type="scientific">Spectribacter acetivorans</name>
    <dbReference type="NCBI Taxonomy" id="3075603"/>
    <lineage>
        <taxon>Bacteria</taxon>
        <taxon>Pseudomonadati</taxon>
        <taxon>Pseudomonadota</taxon>
        <taxon>Gammaproteobacteria</taxon>
        <taxon>Salinisphaerales</taxon>
        <taxon>Salinisphaeraceae</taxon>
        <taxon>Spectribacter</taxon>
    </lineage>
</organism>
<dbReference type="EMBL" id="JAVRHY010000003">
    <property type="protein sequence ID" value="MDT0617719.1"/>
    <property type="molecule type" value="Genomic_DNA"/>
</dbReference>
<keyword evidence="2" id="KW-0548">Nucleotidyltransferase</keyword>
<dbReference type="InterPro" id="IPR035985">
    <property type="entry name" value="Ubiquitin-activating_enz"/>
</dbReference>
<dbReference type="Pfam" id="PF00899">
    <property type="entry name" value="ThiF"/>
    <property type="match status" value="1"/>
</dbReference>
<dbReference type="RefSeq" id="WP_311657601.1">
    <property type="nucleotide sequence ID" value="NZ_JAVRHY010000003.1"/>
</dbReference>
<dbReference type="InterPro" id="IPR045886">
    <property type="entry name" value="ThiF/MoeB/HesA"/>
</dbReference>
<dbReference type="PROSITE" id="PS50206">
    <property type="entry name" value="RHODANESE_3"/>
    <property type="match status" value="1"/>
</dbReference>
<gene>
    <name evidence="2" type="primary">moeB</name>
    <name evidence="2" type="ORF">RM531_04470</name>
</gene>
<evidence type="ECO:0000259" key="1">
    <source>
        <dbReference type="PROSITE" id="PS50206"/>
    </source>
</evidence>
<comment type="caution">
    <text evidence="2">The sequence shown here is derived from an EMBL/GenBank/DDBJ whole genome shotgun (WGS) entry which is preliminary data.</text>
</comment>
<dbReference type="CDD" id="cd00757">
    <property type="entry name" value="ThiF_MoeB_HesA_family"/>
    <property type="match status" value="1"/>
</dbReference>
<evidence type="ECO:0000313" key="2">
    <source>
        <dbReference type="EMBL" id="MDT0617719.1"/>
    </source>
</evidence>
<sequence length="378" mass="39924">MDLNRHLAELRESIPEIAPREAHALAGTGSVLVDVREAAETAEGMAEHARAVPRGYLEMRIGDLASDTDQPVLLMCGSGTRSLLAADDLRRLGYDDVRSVAGGFSAWKAAGLPVVMPELDTAFDSGRYARQISLPEIGLAGQRRLAEARVLLVGAGGLGCPAALYLAAAGVGTLGLVDDDRVERSNLHRQVLHRDDRVGWDKTASARATLTGLNPEIDIRTHRERLTADNATAILGDYDLVVDGCDNFATRYLVSDTCRQLGLTSVYGAVQGFEGQVSVFAPGRGPCYRCLFADAPPPELAPSCSEAGVLGVAPGIIGLLQALEALKLIAGFGEPLIGRLLLFDARRSRLRELRLPADPDCVCAASASAPDHVGAVGG</sequence>
<dbReference type="InterPro" id="IPR036873">
    <property type="entry name" value="Rhodanese-like_dom_sf"/>
</dbReference>
<proteinExistence type="predicted"/>
<dbReference type="InterPro" id="IPR001763">
    <property type="entry name" value="Rhodanese-like_dom"/>
</dbReference>
<protein>
    <submittedName>
        <fullName evidence="2">Molybdopterin-synthase adenylyltransferase MoeB</fullName>
    </submittedName>
</protein>
<dbReference type="SUPFAM" id="SSF69572">
    <property type="entry name" value="Activating enzymes of the ubiquitin-like proteins"/>
    <property type="match status" value="1"/>
</dbReference>
<dbReference type="SMART" id="SM00450">
    <property type="entry name" value="RHOD"/>
    <property type="match status" value="1"/>
</dbReference>
<dbReference type="PANTHER" id="PTHR10953:SF102">
    <property type="entry name" value="ADENYLYLTRANSFERASE AND SULFURTRANSFERASE MOCS3"/>
    <property type="match status" value="1"/>
</dbReference>
<evidence type="ECO:0000313" key="3">
    <source>
        <dbReference type="Proteomes" id="UP001259982"/>
    </source>
</evidence>
<dbReference type="SUPFAM" id="SSF52821">
    <property type="entry name" value="Rhodanese/Cell cycle control phosphatase"/>
    <property type="match status" value="1"/>
</dbReference>
<dbReference type="Gene3D" id="3.40.250.10">
    <property type="entry name" value="Rhodanese-like domain"/>
    <property type="match status" value="1"/>
</dbReference>
<dbReference type="PANTHER" id="PTHR10953">
    <property type="entry name" value="UBIQUITIN-ACTIVATING ENZYME E1"/>
    <property type="match status" value="1"/>
</dbReference>